<gene>
    <name evidence="2" type="primary">Acey_s0286.g1374</name>
    <name evidence="2" type="ORF">Y032_0286g1374</name>
</gene>
<dbReference type="OrthoDB" id="10518197at2759"/>
<proteinExistence type="predicted"/>
<comment type="caution">
    <text evidence="2">The sequence shown here is derived from an EMBL/GenBank/DDBJ whole genome shotgun (WGS) entry which is preliminary data.</text>
</comment>
<evidence type="ECO:0000313" key="3">
    <source>
        <dbReference type="Proteomes" id="UP000024635"/>
    </source>
</evidence>
<feature type="region of interest" description="Disordered" evidence="1">
    <location>
        <begin position="571"/>
        <end position="596"/>
    </location>
</feature>
<dbReference type="Proteomes" id="UP000024635">
    <property type="component" value="Unassembled WGS sequence"/>
</dbReference>
<protein>
    <submittedName>
        <fullName evidence="2">Uncharacterized protein</fullName>
    </submittedName>
</protein>
<keyword evidence="3" id="KW-1185">Reference proteome</keyword>
<name>A0A016S6Z9_9BILA</name>
<reference evidence="3" key="1">
    <citation type="journal article" date="2015" name="Nat. Genet.">
        <title>The genome and transcriptome of the zoonotic hookworm Ancylostoma ceylanicum identify infection-specific gene families.</title>
        <authorList>
            <person name="Schwarz E.M."/>
            <person name="Hu Y."/>
            <person name="Antoshechkin I."/>
            <person name="Miller M.M."/>
            <person name="Sternberg P.W."/>
            <person name="Aroian R.V."/>
        </authorList>
    </citation>
    <scope>NUCLEOTIDE SEQUENCE</scope>
    <source>
        <strain evidence="3">HY135</strain>
    </source>
</reference>
<sequence>MDPSSSVNQRNFSSIARSLLLSQDSSSNLQLPTTSRGDVYHNVCGVKVEDDNYAVSHRRRKTAYFDVQERILTRAGRSRLVLFEAADGSPPLTPTSNEPDFISRTLLEIHQQNERAKHTCDLCARTRELTTDMLTAPLERPGRVRRPSLGRKAKVTVTRVRQFFDLLKLQMGESCQGTLFNSPAVLTSLACGVSRVTVTRTSMELSRLSYCNGKGMTTLKKYDQEWGVVVRNFVNTVLEEEGMVAVKDLHSRLRFAYADFPMCLTTLRYFLTASGFFSRQEGDKIYIVTDNQSDTDSESERSNRLSNTSAELRLPERCSLVKNYPARRHINRLCVHERFDTIMSRDVATTSSAKDFSSIARRLLLNKEIQSNLKKKICDCDLCTRIRGLTEERLTAPLEKPYKPVQNKNAPCGRPHFGAEGRLVIRNVRNFFEELKNWLSCSGPALRSTILNMPVAMTSLACGVSLKTVTNHVHNRESRKEEQKRLRQSILMKSYIAEWGVVVRHFVNNELKQGQDVTVSDLYSKICYAYADFPMPESKFLKFLRIIGFSTRKDGEDINVVLKSEPKSEALYEPKSEVPKSEGELCEPERENVENL</sequence>
<dbReference type="EMBL" id="JARK01001622">
    <property type="protein sequence ID" value="EYB86009.1"/>
    <property type="molecule type" value="Genomic_DNA"/>
</dbReference>
<dbReference type="AlphaFoldDB" id="A0A016S6Z9"/>
<accession>A0A016S6Z9</accession>
<evidence type="ECO:0000256" key="1">
    <source>
        <dbReference type="SAM" id="MobiDB-lite"/>
    </source>
</evidence>
<evidence type="ECO:0000313" key="2">
    <source>
        <dbReference type="EMBL" id="EYB86009.1"/>
    </source>
</evidence>
<organism evidence="2 3">
    <name type="scientific">Ancylostoma ceylanicum</name>
    <dbReference type="NCBI Taxonomy" id="53326"/>
    <lineage>
        <taxon>Eukaryota</taxon>
        <taxon>Metazoa</taxon>
        <taxon>Ecdysozoa</taxon>
        <taxon>Nematoda</taxon>
        <taxon>Chromadorea</taxon>
        <taxon>Rhabditida</taxon>
        <taxon>Rhabditina</taxon>
        <taxon>Rhabditomorpha</taxon>
        <taxon>Strongyloidea</taxon>
        <taxon>Ancylostomatidae</taxon>
        <taxon>Ancylostomatinae</taxon>
        <taxon>Ancylostoma</taxon>
    </lineage>
</organism>